<dbReference type="PROSITE" id="PS50003">
    <property type="entry name" value="PH_DOMAIN"/>
    <property type="match status" value="2"/>
</dbReference>
<feature type="domain" description="PH" evidence="2">
    <location>
        <begin position="75"/>
        <end position="170"/>
    </location>
</feature>
<keyword evidence="4" id="KW-1185">Reference proteome</keyword>
<evidence type="ECO:0000313" key="3">
    <source>
        <dbReference type="EMBL" id="SPO34975.1"/>
    </source>
</evidence>
<feature type="region of interest" description="Disordered" evidence="1">
    <location>
        <begin position="638"/>
        <end position="783"/>
    </location>
</feature>
<feature type="region of interest" description="Disordered" evidence="1">
    <location>
        <begin position="1"/>
        <end position="73"/>
    </location>
</feature>
<dbReference type="InterPro" id="IPR001849">
    <property type="entry name" value="PH_domain"/>
</dbReference>
<dbReference type="CDD" id="cd13255">
    <property type="entry name" value="PH_TAAP2-like"/>
    <property type="match status" value="1"/>
</dbReference>
<feature type="region of interest" description="Disordered" evidence="1">
    <location>
        <begin position="273"/>
        <end position="434"/>
    </location>
</feature>
<proteinExistence type="predicted"/>
<feature type="compositionally biased region" description="Low complexity" evidence="1">
    <location>
        <begin position="720"/>
        <end position="741"/>
    </location>
</feature>
<feature type="compositionally biased region" description="Low complexity" evidence="1">
    <location>
        <begin position="672"/>
        <end position="698"/>
    </location>
</feature>
<dbReference type="InterPro" id="IPR011993">
    <property type="entry name" value="PH-like_dom_sf"/>
</dbReference>
<dbReference type="AlphaFoldDB" id="A0A5C3ETH8"/>
<evidence type="ECO:0000313" key="4">
    <source>
        <dbReference type="Proteomes" id="UP000323386"/>
    </source>
</evidence>
<dbReference type="PANTHER" id="PTHR14336:SF8">
    <property type="entry name" value="PROTEIN OPY1"/>
    <property type="match status" value="1"/>
</dbReference>
<protein>
    <submittedName>
        <fullName evidence="3">Related to tandem ph domain-containing protein-2 (Tapp2)</fullName>
    </submittedName>
</protein>
<feature type="domain" description="PH" evidence="2">
    <location>
        <begin position="438"/>
        <end position="632"/>
    </location>
</feature>
<feature type="compositionally biased region" description="Gly residues" evidence="1">
    <location>
        <begin position="522"/>
        <end position="539"/>
    </location>
</feature>
<reference evidence="3 4" key="1">
    <citation type="submission" date="2018-03" db="EMBL/GenBank/DDBJ databases">
        <authorList>
            <person name="Guldener U."/>
        </authorList>
    </citation>
    <scope>NUCLEOTIDE SEQUENCE [LARGE SCALE GENOMIC DNA]</scope>
    <source>
        <strain evidence="3 4">DAOM196992</strain>
    </source>
</reference>
<dbReference type="SMART" id="SM00233">
    <property type="entry name" value="PH"/>
    <property type="match status" value="2"/>
</dbReference>
<dbReference type="InterPro" id="IPR051707">
    <property type="entry name" value="PI-Interact_SigTrans_Reg"/>
</dbReference>
<dbReference type="EMBL" id="OOIP01000001">
    <property type="protein sequence ID" value="SPO34975.1"/>
    <property type="molecule type" value="Genomic_DNA"/>
</dbReference>
<feature type="compositionally biased region" description="Polar residues" evidence="1">
    <location>
        <begin position="699"/>
        <end position="712"/>
    </location>
</feature>
<feature type="compositionally biased region" description="Low complexity" evidence="1">
    <location>
        <begin position="401"/>
        <end position="421"/>
    </location>
</feature>
<accession>A0A5C3ETH8</accession>
<dbReference type="SUPFAM" id="SSF50729">
    <property type="entry name" value="PH domain-like"/>
    <property type="match status" value="2"/>
</dbReference>
<dbReference type="FunFam" id="2.30.29.30:FF:000286">
    <property type="entry name" value="PH-protein kinase domain containing protein"/>
    <property type="match status" value="1"/>
</dbReference>
<feature type="region of interest" description="Disordered" evidence="1">
    <location>
        <begin position="519"/>
        <end position="558"/>
    </location>
</feature>
<feature type="compositionally biased region" description="Polar residues" evidence="1">
    <location>
        <begin position="638"/>
        <end position="655"/>
    </location>
</feature>
<organism evidence="3 4">
    <name type="scientific">Pseudozyma flocculosa</name>
    <dbReference type="NCBI Taxonomy" id="84751"/>
    <lineage>
        <taxon>Eukaryota</taxon>
        <taxon>Fungi</taxon>
        <taxon>Dikarya</taxon>
        <taxon>Basidiomycota</taxon>
        <taxon>Ustilaginomycotina</taxon>
        <taxon>Ustilaginomycetes</taxon>
        <taxon>Ustilaginales</taxon>
        <taxon>Ustilaginaceae</taxon>
        <taxon>Pseudozyma</taxon>
    </lineage>
</organism>
<evidence type="ECO:0000259" key="2">
    <source>
        <dbReference type="PROSITE" id="PS50003"/>
    </source>
</evidence>
<dbReference type="Gene3D" id="2.30.29.30">
    <property type="entry name" value="Pleckstrin-homology domain (PH domain)/Phosphotyrosine-binding domain (PTB)"/>
    <property type="match status" value="3"/>
</dbReference>
<dbReference type="PANTHER" id="PTHR14336">
    <property type="entry name" value="TANDEM PH DOMAIN CONTAINING PROTEIN"/>
    <property type="match status" value="1"/>
</dbReference>
<dbReference type="Pfam" id="PF00169">
    <property type="entry name" value="PH"/>
    <property type="match status" value="2"/>
</dbReference>
<feature type="compositionally biased region" description="Low complexity" evidence="1">
    <location>
        <begin position="540"/>
        <end position="553"/>
    </location>
</feature>
<dbReference type="OrthoDB" id="2157866at2759"/>
<evidence type="ECO:0000256" key="1">
    <source>
        <dbReference type="SAM" id="MobiDB-lite"/>
    </source>
</evidence>
<dbReference type="Proteomes" id="UP000323386">
    <property type="component" value="Unassembled WGS sequence"/>
</dbReference>
<feature type="compositionally biased region" description="Acidic residues" evidence="1">
    <location>
        <begin position="370"/>
        <end position="381"/>
    </location>
</feature>
<gene>
    <name evidence="3" type="ORF">PSFLO_00446</name>
</gene>
<sequence>MVTTGFTAAPPQPHPSSQPWTDGGPSAESRPLAQGYRDDEGDEHEGDGEGDGDDDDDDGETIEGHDTGNELLNETTVKSGYLAKRGEKRKTWKKRWFVLRSSKLAYYKNDKEYQLLRFIDVGDIKTVASVELKKNENTFGIVTPKRTFYVKASSRHEMEAWIAALNDVKVQYAQRNTLTSEIAAVDLGQDASTPTATATATSAVSPQRSESQDRSKTAGGSGARPISIHIPGKGSYVAPAQPRPIPGSNAFSPLTVTSESDIGAERFGLSYTSSTGQSMAGSPGRFDHPAPGFLSGGHSPGGHYSGSDASEQGHFQGRGSHGFGSFPRQRSISAGRSKEPPASPGPSSQGQSQGQGHGQGQGQANVLSSSEEEDDWDEDEAGDRAMPLPGHNDGGIAGTGQQAAYPPQPSQTQQQQQQPAAGGVASPVNSDFLRDPNKVITQGYLMKQSSRRKVWRKRWFILTGSSLMYTRSHMDAKAHRRIPISSMLDAIEYESKKLPVASPSSPSLGSSATMPFGLGSFAAGGGGGPTPGQEGGSGPEGTAATGLVGAAGAQPQQPERMMPERRPSMVAAAAGVASNVGANVGMGMGMGGSKKKKENCFKVISPKRTYLLCAPSEEEEIKWLSALKTLINRQRNASAGANAGSTQSHSQPQGQAATPSGTTSGGIGGSSSGAAPAAAAPPSLTKNPSTASSATISAQQNGAVASGTQQAMGSPGAAGGAAATTPFAATPGAGDAAAAGAAAGGEGGGFFAAARTGRERAPSQGQQQQQPLSPPRTQQAATT</sequence>
<feature type="compositionally biased region" description="Low complexity" evidence="1">
    <location>
        <begin position="762"/>
        <end position="783"/>
    </location>
</feature>
<feature type="compositionally biased region" description="Low complexity" evidence="1">
    <location>
        <begin position="194"/>
        <end position="203"/>
    </location>
</feature>
<name>A0A5C3ETH8_9BASI</name>
<feature type="compositionally biased region" description="Acidic residues" evidence="1">
    <location>
        <begin position="39"/>
        <end position="61"/>
    </location>
</feature>
<feature type="region of interest" description="Disordered" evidence="1">
    <location>
        <begin position="194"/>
        <end position="252"/>
    </location>
</feature>
<feature type="compositionally biased region" description="Gly residues" evidence="1">
    <location>
        <begin position="294"/>
        <end position="304"/>
    </location>
</feature>